<feature type="compositionally biased region" description="Low complexity" evidence="1">
    <location>
        <begin position="353"/>
        <end position="375"/>
    </location>
</feature>
<feature type="compositionally biased region" description="Polar residues" evidence="1">
    <location>
        <begin position="178"/>
        <end position="187"/>
    </location>
</feature>
<evidence type="ECO:0000313" key="3">
    <source>
        <dbReference type="Proteomes" id="UP000620559"/>
    </source>
</evidence>
<feature type="region of interest" description="Disordered" evidence="1">
    <location>
        <begin position="465"/>
        <end position="489"/>
    </location>
</feature>
<feature type="compositionally biased region" description="Low complexity" evidence="1">
    <location>
        <begin position="295"/>
        <end position="345"/>
    </location>
</feature>
<feature type="compositionally biased region" description="Low complexity" evidence="1">
    <location>
        <begin position="383"/>
        <end position="406"/>
    </location>
</feature>
<proteinExistence type="predicted"/>
<feature type="compositionally biased region" description="Polar residues" evidence="1">
    <location>
        <begin position="465"/>
        <end position="479"/>
    </location>
</feature>
<sequence length="489" mass="50868">MQQVKNYRKLAFTAILSSGLTVTILGLVTPRVFAQQTTTSSLTVQSTGTISGTLVLPFFNPNYNKVLTRIDTDENGAYYRNIGTKQNPELVQVYKSEYVKVNVRDDGSMNYHVNFKGIPVASFDAIIKSPVLSDGEMTTFRYDGRPDMEGTVIKGVVQDEFGVKRAFYTGILTDPNTGTQYQGTFELTGQGPRYSDRNGGDSPNVFDYKSDQPGLPRSEPYKIKDDSPLVKLYINVPEGTTILNSSTGSTTSTSTGGTSTSTGNETSTSTGGGTSTSTGGTNSTPPTTFTPPSLPITSTSPGGTNSTPPITSTSTGGTSTSTGGTNSTPPITSTSTGGTNSTPPTTFTPPSLPITSTSPGGTSTSTGNTNSTPPTTFTPPSLPITSTSPGGGTSTSTGGTNSTPPTTFTPPSLPITSTSSDGETSTTSIFSTPSISSTPSTDVSNIEFSSGNSFVANSVLEKSSNIGNKSDENISQSKQRGPRSRIMIR</sequence>
<organism evidence="2 3">
    <name type="scientific">Plectonema cf. radiosum LEGE 06105</name>
    <dbReference type="NCBI Taxonomy" id="945769"/>
    <lineage>
        <taxon>Bacteria</taxon>
        <taxon>Bacillati</taxon>
        <taxon>Cyanobacteriota</taxon>
        <taxon>Cyanophyceae</taxon>
        <taxon>Oscillatoriophycideae</taxon>
        <taxon>Oscillatoriales</taxon>
        <taxon>Microcoleaceae</taxon>
        <taxon>Plectonema</taxon>
    </lineage>
</organism>
<evidence type="ECO:0000313" key="2">
    <source>
        <dbReference type="EMBL" id="MBE9214981.1"/>
    </source>
</evidence>
<dbReference type="AlphaFoldDB" id="A0A8J7K1S0"/>
<dbReference type="Proteomes" id="UP000620559">
    <property type="component" value="Unassembled WGS sequence"/>
</dbReference>
<accession>A0A8J7K1S0</accession>
<dbReference type="RefSeq" id="WP_193922947.1">
    <property type="nucleotide sequence ID" value="NZ_JADEWL010000080.1"/>
</dbReference>
<keyword evidence="3" id="KW-1185">Reference proteome</keyword>
<dbReference type="EMBL" id="JADEWL010000080">
    <property type="protein sequence ID" value="MBE9214981.1"/>
    <property type="molecule type" value="Genomic_DNA"/>
</dbReference>
<comment type="caution">
    <text evidence="2">The sequence shown here is derived from an EMBL/GenBank/DDBJ whole genome shotgun (WGS) entry which is preliminary data.</text>
</comment>
<feature type="region of interest" description="Disordered" evidence="1">
    <location>
        <begin position="240"/>
        <end position="442"/>
    </location>
</feature>
<feature type="region of interest" description="Disordered" evidence="1">
    <location>
        <begin position="178"/>
        <end position="223"/>
    </location>
</feature>
<evidence type="ECO:0000256" key="1">
    <source>
        <dbReference type="SAM" id="MobiDB-lite"/>
    </source>
</evidence>
<name>A0A8J7K1S0_9CYAN</name>
<reference evidence="2" key="1">
    <citation type="submission" date="2020-10" db="EMBL/GenBank/DDBJ databases">
        <authorList>
            <person name="Castelo-Branco R."/>
            <person name="Eusebio N."/>
            <person name="Adriana R."/>
            <person name="Vieira A."/>
            <person name="Brugerolle De Fraissinette N."/>
            <person name="Rezende De Castro R."/>
            <person name="Schneider M.P."/>
            <person name="Vasconcelos V."/>
            <person name="Leao P.N."/>
        </authorList>
    </citation>
    <scope>NUCLEOTIDE SEQUENCE</scope>
    <source>
        <strain evidence="2">LEGE 06105</strain>
    </source>
</reference>
<feature type="compositionally biased region" description="Low complexity" evidence="1">
    <location>
        <begin position="414"/>
        <end position="441"/>
    </location>
</feature>
<feature type="compositionally biased region" description="Low complexity" evidence="1">
    <location>
        <begin position="240"/>
        <end position="287"/>
    </location>
</feature>
<protein>
    <submittedName>
        <fullName evidence="2">Uncharacterized protein</fullName>
    </submittedName>
</protein>
<gene>
    <name evidence="2" type="ORF">IQ247_20295</name>
</gene>
<feature type="compositionally biased region" description="Basic residues" evidence="1">
    <location>
        <begin position="480"/>
        <end position="489"/>
    </location>
</feature>